<comment type="similarity">
    <text evidence="1">Belongs to the peptidase S33 family.</text>
</comment>
<dbReference type="Gene3D" id="3.40.50.1820">
    <property type="entry name" value="alpha/beta hydrolase"/>
    <property type="match status" value="1"/>
</dbReference>
<evidence type="ECO:0000256" key="2">
    <source>
        <dbReference type="ARBA" id="ARBA00022801"/>
    </source>
</evidence>
<dbReference type="Pfam" id="PF08386">
    <property type="entry name" value="Abhydrolase_4"/>
    <property type="match status" value="1"/>
</dbReference>
<dbReference type="InterPro" id="IPR029058">
    <property type="entry name" value="AB_hydrolase_fold"/>
</dbReference>
<evidence type="ECO:0000313" key="6">
    <source>
        <dbReference type="EMBL" id="KAF2498788.1"/>
    </source>
</evidence>
<sequence>MFNDTFQSLSFEFSKNLSFQPCYRDFQCARLQLPLDYWNGTNPNETVSLAILKIPARVPVSDTRYGGPILINPGGPGESGTAWARKAGLMLQTLVDSAEDPAVCAQLDSKAKYYDIIGFDPRGVGETTPSASCSLDELSENYWLQDDYYEGSNTTLRRLWAINQDVGSACSHSSKAGDDIKKYLTAASVARDMLEIVEKHAEWKANETLRISNETDAAHVPYVNGTAKLQYWGISYGTFLGSTFASMYPSRVGRLILDGVVDAEDYLQTLWIDNLNDTEKAMAHFYTTCATAGPEKCGLAATNATAADVEKRVAAIVDSVYHEPLVVSIGDGFRSKYITDREVRDVLFMMLYQPLDRFSRVADSMAALLRRDGHRDGTLFARVSNSFKPVFWKSAVEQQEAATVYRAIRCSDGDSVTKMSFNDFEAYADELMALSPFGGAFVAEMSLGCPAMTYRPLYRFRGPMGGNTSRPILWIGNTADPISPLKNAFKMASLFEGSVALTQNSTGHGSYTALSFCTLGHIRAYLHKGVLPPPDTVCQPDELPFGVVLPLSSAEMSELLPLHEIEHKERKEARKNLRQAQRKLSGSRLSDPED</sequence>
<keyword evidence="2 6" id="KW-0378">Hydrolase</keyword>
<proteinExistence type="inferred from homology"/>
<dbReference type="InterPro" id="IPR051601">
    <property type="entry name" value="Serine_prot/Carboxylest_S33"/>
</dbReference>
<dbReference type="PANTHER" id="PTHR43248:SF25">
    <property type="entry name" value="AB HYDROLASE-1 DOMAIN-CONTAINING PROTEIN-RELATED"/>
    <property type="match status" value="1"/>
</dbReference>
<evidence type="ECO:0000313" key="7">
    <source>
        <dbReference type="Proteomes" id="UP000799750"/>
    </source>
</evidence>
<dbReference type="SUPFAM" id="SSF53474">
    <property type="entry name" value="alpha/beta-Hydrolases"/>
    <property type="match status" value="1"/>
</dbReference>
<feature type="domain" description="Peptidase S33 tripeptidyl aminopeptidase-like C-terminal" evidence="5">
    <location>
        <begin position="436"/>
        <end position="538"/>
    </location>
</feature>
<dbReference type="GO" id="GO:0016787">
    <property type="term" value="F:hydrolase activity"/>
    <property type="evidence" value="ECO:0007669"/>
    <property type="project" value="UniProtKB-KW"/>
</dbReference>
<evidence type="ECO:0000259" key="4">
    <source>
        <dbReference type="Pfam" id="PF00561"/>
    </source>
</evidence>
<evidence type="ECO:0000259" key="5">
    <source>
        <dbReference type="Pfam" id="PF08386"/>
    </source>
</evidence>
<gene>
    <name evidence="6" type="ORF">BU16DRAFT_605236</name>
</gene>
<keyword evidence="7" id="KW-1185">Reference proteome</keyword>
<feature type="domain" description="AB hydrolase-1" evidence="4">
    <location>
        <begin position="68"/>
        <end position="260"/>
    </location>
</feature>
<dbReference type="InterPro" id="IPR013595">
    <property type="entry name" value="Pept_S33_TAP-like_C"/>
</dbReference>
<feature type="region of interest" description="Disordered" evidence="3">
    <location>
        <begin position="569"/>
        <end position="594"/>
    </location>
</feature>
<accession>A0A6A6R205</accession>
<dbReference type="Proteomes" id="UP000799750">
    <property type="component" value="Unassembled WGS sequence"/>
</dbReference>
<protein>
    <submittedName>
        <fullName evidence="6">Alpha/beta-hydrolase</fullName>
    </submittedName>
</protein>
<dbReference type="OrthoDB" id="425534at2759"/>
<dbReference type="Pfam" id="PF00561">
    <property type="entry name" value="Abhydrolase_1"/>
    <property type="match status" value="1"/>
</dbReference>
<dbReference type="PANTHER" id="PTHR43248">
    <property type="entry name" value="2-SUCCINYL-6-HYDROXY-2,4-CYCLOHEXADIENE-1-CARBOXYLATE SYNTHASE"/>
    <property type="match status" value="1"/>
</dbReference>
<dbReference type="InterPro" id="IPR000073">
    <property type="entry name" value="AB_hydrolase_1"/>
</dbReference>
<dbReference type="AlphaFoldDB" id="A0A6A6R205"/>
<evidence type="ECO:0000256" key="3">
    <source>
        <dbReference type="SAM" id="MobiDB-lite"/>
    </source>
</evidence>
<reference evidence="6" key="1">
    <citation type="journal article" date="2020" name="Stud. Mycol.">
        <title>101 Dothideomycetes genomes: a test case for predicting lifestyles and emergence of pathogens.</title>
        <authorList>
            <person name="Haridas S."/>
            <person name="Albert R."/>
            <person name="Binder M."/>
            <person name="Bloem J."/>
            <person name="Labutti K."/>
            <person name="Salamov A."/>
            <person name="Andreopoulos B."/>
            <person name="Baker S."/>
            <person name="Barry K."/>
            <person name="Bills G."/>
            <person name="Bluhm B."/>
            <person name="Cannon C."/>
            <person name="Castanera R."/>
            <person name="Culley D."/>
            <person name="Daum C."/>
            <person name="Ezra D."/>
            <person name="Gonzalez J."/>
            <person name="Henrissat B."/>
            <person name="Kuo A."/>
            <person name="Liang C."/>
            <person name="Lipzen A."/>
            <person name="Lutzoni F."/>
            <person name="Magnuson J."/>
            <person name="Mondo S."/>
            <person name="Nolan M."/>
            <person name="Ohm R."/>
            <person name="Pangilinan J."/>
            <person name="Park H.-J."/>
            <person name="Ramirez L."/>
            <person name="Alfaro M."/>
            <person name="Sun H."/>
            <person name="Tritt A."/>
            <person name="Yoshinaga Y."/>
            <person name="Zwiers L.-H."/>
            <person name="Turgeon B."/>
            <person name="Goodwin S."/>
            <person name="Spatafora J."/>
            <person name="Crous P."/>
            <person name="Grigoriev I."/>
        </authorList>
    </citation>
    <scope>NUCLEOTIDE SEQUENCE</scope>
    <source>
        <strain evidence="6">CBS 269.34</strain>
    </source>
</reference>
<organism evidence="6 7">
    <name type="scientific">Lophium mytilinum</name>
    <dbReference type="NCBI Taxonomy" id="390894"/>
    <lineage>
        <taxon>Eukaryota</taxon>
        <taxon>Fungi</taxon>
        <taxon>Dikarya</taxon>
        <taxon>Ascomycota</taxon>
        <taxon>Pezizomycotina</taxon>
        <taxon>Dothideomycetes</taxon>
        <taxon>Pleosporomycetidae</taxon>
        <taxon>Mytilinidiales</taxon>
        <taxon>Mytilinidiaceae</taxon>
        <taxon>Lophium</taxon>
    </lineage>
</organism>
<dbReference type="EMBL" id="MU004185">
    <property type="protein sequence ID" value="KAF2498788.1"/>
    <property type="molecule type" value="Genomic_DNA"/>
</dbReference>
<evidence type="ECO:0000256" key="1">
    <source>
        <dbReference type="ARBA" id="ARBA00010088"/>
    </source>
</evidence>
<name>A0A6A6R205_9PEZI</name>